<feature type="compositionally biased region" description="Low complexity" evidence="1">
    <location>
        <begin position="1"/>
        <end position="13"/>
    </location>
</feature>
<sequence>MIMMRSTPSTKMGKPPPPVPPRPSKTLVAEALAKTKKLSPDVQKNAPVRTAPPPPTSEINRSRSTISVNVNVQKPTPFERSISEEVKCSTRTVIFQSPKIEPENKKRVEVKKVDSFRGEKDKKVEKLESVNGNGKVAETESLVKKDNDDKFGSVENKQWDQMLNDRNHVNTLIDEMFASVLEVSANEEDNKVTINTSVVETNSPTVVVIDDKADSNSNSSTSEKKKVQFDDRMNHELLISELENMRMEDEKIMKRQRKPSKDIYGSSDSVDVSKIQHSDWVEVSDGQEVRLSSCQITIEDLKNEDDDKNKLKLDYERIKTMSSLHGLPPLPKSLSGFSLLDGQTKPPTPVRTTSMRGQPPSNVGHLVYPPHPKINGASDVVLTPGSGRKSTNLDTQLAILRREMVSFLFFIAQMERAKVVSRISYA</sequence>
<dbReference type="AlphaFoldDB" id="A0A8J6HG28"/>
<accession>A0A8J6HG28</accession>
<organism evidence="2 3">
    <name type="scientific">Tenebrio molitor</name>
    <name type="common">Yellow mealworm beetle</name>
    <dbReference type="NCBI Taxonomy" id="7067"/>
    <lineage>
        <taxon>Eukaryota</taxon>
        <taxon>Metazoa</taxon>
        <taxon>Ecdysozoa</taxon>
        <taxon>Arthropoda</taxon>
        <taxon>Hexapoda</taxon>
        <taxon>Insecta</taxon>
        <taxon>Pterygota</taxon>
        <taxon>Neoptera</taxon>
        <taxon>Endopterygota</taxon>
        <taxon>Coleoptera</taxon>
        <taxon>Polyphaga</taxon>
        <taxon>Cucujiformia</taxon>
        <taxon>Tenebrionidae</taxon>
        <taxon>Tenebrio</taxon>
    </lineage>
</organism>
<protein>
    <submittedName>
        <fullName evidence="2">Uncharacterized protein</fullName>
    </submittedName>
</protein>
<proteinExistence type="predicted"/>
<name>A0A8J6HG28_TENMO</name>
<dbReference type="Proteomes" id="UP000719412">
    <property type="component" value="Unassembled WGS sequence"/>
</dbReference>
<evidence type="ECO:0000313" key="3">
    <source>
        <dbReference type="Proteomes" id="UP000719412"/>
    </source>
</evidence>
<reference evidence="2" key="1">
    <citation type="journal article" date="2020" name="J Insects Food Feed">
        <title>The yellow mealworm (Tenebrio molitor) genome: a resource for the emerging insects as food and feed industry.</title>
        <authorList>
            <person name="Eriksson T."/>
            <person name="Andere A."/>
            <person name="Kelstrup H."/>
            <person name="Emery V."/>
            <person name="Picard C."/>
        </authorList>
    </citation>
    <scope>NUCLEOTIDE SEQUENCE</scope>
    <source>
        <strain evidence="2">Stoneville</strain>
        <tissue evidence="2">Whole head</tissue>
    </source>
</reference>
<feature type="compositionally biased region" description="Pro residues" evidence="1">
    <location>
        <begin position="14"/>
        <end position="23"/>
    </location>
</feature>
<comment type="caution">
    <text evidence="2">The sequence shown here is derived from an EMBL/GenBank/DDBJ whole genome shotgun (WGS) entry which is preliminary data.</text>
</comment>
<feature type="region of interest" description="Disordered" evidence="1">
    <location>
        <begin position="1"/>
        <end position="65"/>
    </location>
</feature>
<gene>
    <name evidence="2" type="ORF">GEV33_008784</name>
</gene>
<evidence type="ECO:0000313" key="2">
    <source>
        <dbReference type="EMBL" id="KAH0814009.1"/>
    </source>
</evidence>
<dbReference type="EMBL" id="JABDTM020024730">
    <property type="protein sequence ID" value="KAH0814009.1"/>
    <property type="molecule type" value="Genomic_DNA"/>
</dbReference>
<keyword evidence="3" id="KW-1185">Reference proteome</keyword>
<reference evidence="2" key="2">
    <citation type="submission" date="2021-08" db="EMBL/GenBank/DDBJ databases">
        <authorList>
            <person name="Eriksson T."/>
        </authorList>
    </citation>
    <scope>NUCLEOTIDE SEQUENCE</scope>
    <source>
        <strain evidence="2">Stoneville</strain>
        <tissue evidence="2">Whole head</tissue>
    </source>
</reference>
<evidence type="ECO:0000256" key="1">
    <source>
        <dbReference type="SAM" id="MobiDB-lite"/>
    </source>
</evidence>